<dbReference type="EMBL" id="WTUX01000017">
    <property type="protein sequence ID" value="MZR14023.1"/>
    <property type="molecule type" value="Genomic_DNA"/>
</dbReference>
<dbReference type="Gene3D" id="1.10.357.10">
    <property type="entry name" value="Tetracycline Repressor, domain 2"/>
    <property type="match status" value="1"/>
</dbReference>
<dbReference type="Proteomes" id="UP000467322">
    <property type="component" value="Unassembled WGS sequence"/>
</dbReference>
<dbReference type="PANTHER" id="PTHR30055:SF153">
    <property type="entry name" value="HTH-TYPE TRANSCRIPTIONAL REPRESSOR RV3405C"/>
    <property type="match status" value="1"/>
</dbReference>
<dbReference type="PANTHER" id="PTHR30055">
    <property type="entry name" value="HTH-TYPE TRANSCRIPTIONAL REGULATOR RUTR"/>
    <property type="match status" value="1"/>
</dbReference>
<dbReference type="InterPro" id="IPR050109">
    <property type="entry name" value="HTH-type_TetR-like_transc_reg"/>
</dbReference>
<keyword evidence="1 2" id="KW-0238">DNA-binding</keyword>
<dbReference type="GO" id="GO:0003700">
    <property type="term" value="F:DNA-binding transcription factor activity"/>
    <property type="evidence" value="ECO:0007669"/>
    <property type="project" value="TreeGrafter"/>
</dbReference>
<reference evidence="4 5" key="1">
    <citation type="submission" date="2019-12" db="EMBL/GenBank/DDBJ databases">
        <title>Maritimibacter sp. nov. sp. isolated from sea sand.</title>
        <authorList>
            <person name="Kim J."/>
            <person name="Jeong S.E."/>
            <person name="Jung H.S."/>
            <person name="Jeon C.O."/>
        </authorList>
    </citation>
    <scope>NUCLEOTIDE SEQUENCE [LARGE SCALE GENOMIC DNA]</scope>
    <source>
        <strain evidence="4 5">DP07</strain>
    </source>
</reference>
<dbReference type="InterPro" id="IPR001647">
    <property type="entry name" value="HTH_TetR"/>
</dbReference>
<evidence type="ECO:0000313" key="5">
    <source>
        <dbReference type="Proteomes" id="UP000467322"/>
    </source>
</evidence>
<evidence type="ECO:0000256" key="1">
    <source>
        <dbReference type="ARBA" id="ARBA00023125"/>
    </source>
</evidence>
<dbReference type="GO" id="GO:0000976">
    <property type="term" value="F:transcription cis-regulatory region binding"/>
    <property type="evidence" value="ECO:0007669"/>
    <property type="project" value="TreeGrafter"/>
</dbReference>
<dbReference type="RefSeq" id="WP_161352147.1">
    <property type="nucleotide sequence ID" value="NZ_WTUX01000017.1"/>
</dbReference>
<sequence>MQSDTVGAGQTDDKQAAILMAAFDAFRTYGFRRASMEDIARRAGMSRASIYLKFKNKEAILSALVQRYFDDAVDKMTAALDAAGDPADALAGAFAVKVAAPFDALMTSPHGEELMDAKITVAADVAAAGEARIVEVLADWLARAEGKGIVSLEAYGSAEQTAATIYDALHGVVMSARDYDVLLADLDRLATLIGQGLRPARS</sequence>
<comment type="caution">
    <text evidence="4">The sequence shown here is derived from an EMBL/GenBank/DDBJ whole genome shotgun (WGS) entry which is preliminary data.</text>
</comment>
<evidence type="ECO:0000256" key="2">
    <source>
        <dbReference type="PROSITE-ProRule" id="PRU00335"/>
    </source>
</evidence>
<feature type="domain" description="HTH tetR-type" evidence="3">
    <location>
        <begin position="12"/>
        <end position="72"/>
    </location>
</feature>
<proteinExistence type="predicted"/>
<name>A0A845M8S8_9RHOB</name>
<dbReference type="PRINTS" id="PR00455">
    <property type="entry name" value="HTHTETR"/>
</dbReference>
<dbReference type="InterPro" id="IPR009057">
    <property type="entry name" value="Homeodomain-like_sf"/>
</dbReference>
<accession>A0A845M8S8</accession>
<keyword evidence="5" id="KW-1185">Reference proteome</keyword>
<gene>
    <name evidence="4" type="ORF">GQE99_13455</name>
</gene>
<dbReference type="SUPFAM" id="SSF46689">
    <property type="entry name" value="Homeodomain-like"/>
    <property type="match status" value="1"/>
</dbReference>
<dbReference type="Pfam" id="PF00440">
    <property type="entry name" value="TetR_N"/>
    <property type="match status" value="1"/>
</dbReference>
<organism evidence="4 5">
    <name type="scientific">Maritimibacter harenae</name>
    <dbReference type="NCBI Taxonomy" id="2606218"/>
    <lineage>
        <taxon>Bacteria</taxon>
        <taxon>Pseudomonadati</taxon>
        <taxon>Pseudomonadota</taxon>
        <taxon>Alphaproteobacteria</taxon>
        <taxon>Rhodobacterales</taxon>
        <taxon>Roseobacteraceae</taxon>
        <taxon>Maritimibacter</taxon>
    </lineage>
</organism>
<feature type="DNA-binding region" description="H-T-H motif" evidence="2">
    <location>
        <begin position="35"/>
        <end position="54"/>
    </location>
</feature>
<dbReference type="AlphaFoldDB" id="A0A845M8S8"/>
<evidence type="ECO:0000259" key="3">
    <source>
        <dbReference type="PROSITE" id="PS50977"/>
    </source>
</evidence>
<protein>
    <submittedName>
        <fullName evidence="4">TetR family transcriptional regulator</fullName>
    </submittedName>
</protein>
<evidence type="ECO:0000313" key="4">
    <source>
        <dbReference type="EMBL" id="MZR14023.1"/>
    </source>
</evidence>
<dbReference type="PROSITE" id="PS50977">
    <property type="entry name" value="HTH_TETR_2"/>
    <property type="match status" value="1"/>
</dbReference>